<organism evidence="2 3">
    <name type="scientific">Saguinus oedipus</name>
    <name type="common">Cotton-top tamarin</name>
    <name type="synonym">Oedipomidas oedipus</name>
    <dbReference type="NCBI Taxonomy" id="9490"/>
    <lineage>
        <taxon>Eukaryota</taxon>
        <taxon>Metazoa</taxon>
        <taxon>Chordata</taxon>
        <taxon>Craniata</taxon>
        <taxon>Vertebrata</taxon>
        <taxon>Euteleostomi</taxon>
        <taxon>Mammalia</taxon>
        <taxon>Eutheria</taxon>
        <taxon>Euarchontoglires</taxon>
        <taxon>Primates</taxon>
        <taxon>Haplorrhini</taxon>
        <taxon>Platyrrhini</taxon>
        <taxon>Cebidae</taxon>
        <taxon>Callitrichinae</taxon>
        <taxon>Saguinus</taxon>
    </lineage>
</organism>
<accession>A0ABQ9VVG2</accession>
<comment type="caution">
    <text evidence="2">The sequence shown here is derived from an EMBL/GenBank/DDBJ whole genome shotgun (WGS) entry which is preliminary data.</text>
</comment>
<dbReference type="Proteomes" id="UP001266305">
    <property type="component" value="Unassembled WGS sequence"/>
</dbReference>
<evidence type="ECO:0000256" key="1">
    <source>
        <dbReference type="SAM" id="MobiDB-lite"/>
    </source>
</evidence>
<proteinExistence type="predicted"/>
<evidence type="ECO:0000313" key="3">
    <source>
        <dbReference type="Proteomes" id="UP001266305"/>
    </source>
</evidence>
<name>A0ABQ9VVG2_SAGOE</name>
<evidence type="ECO:0000313" key="2">
    <source>
        <dbReference type="EMBL" id="KAK2113136.1"/>
    </source>
</evidence>
<protein>
    <submittedName>
        <fullName evidence="2">Uncharacterized protein</fullName>
    </submittedName>
</protein>
<reference evidence="2 3" key="1">
    <citation type="submission" date="2023-05" db="EMBL/GenBank/DDBJ databases">
        <title>B98-5 Cell Line De Novo Hybrid Assembly: An Optical Mapping Approach.</title>
        <authorList>
            <person name="Kananen K."/>
            <person name="Auerbach J.A."/>
            <person name="Kautto E."/>
            <person name="Blachly J.S."/>
        </authorList>
    </citation>
    <scope>NUCLEOTIDE SEQUENCE [LARGE SCALE GENOMIC DNA]</scope>
    <source>
        <strain evidence="2">B95-8</strain>
        <tissue evidence="2">Cell line</tissue>
    </source>
</reference>
<feature type="region of interest" description="Disordered" evidence="1">
    <location>
        <begin position="70"/>
        <end position="101"/>
    </location>
</feature>
<dbReference type="EMBL" id="JASSZA010000004">
    <property type="protein sequence ID" value="KAK2113136.1"/>
    <property type="molecule type" value="Genomic_DNA"/>
</dbReference>
<sequence>MKSFQAGGEPQRHRALGAITAHTQENGDGYSAHAKHPDFMAARGATRSKARNFPSVPSLPVGIGRWPKRRFRKSTGRANAAKQARKSSREKREAHASPRAPLTSGFSELFSEDFVDNKMWALSVCLTLKRNRLSKGWSLLSSINFLLLVVTPVTDV</sequence>
<keyword evidence="3" id="KW-1185">Reference proteome</keyword>
<gene>
    <name evidence="2" type="ORF">P7K49_007402</name>
</gene>
<feature type="non-terminal residue" evidence="2">
    <location>
        <position position="156"/>
    </location>
</feature>